<accession>A0AAE3JEZ4</accession>
<evidence type="ECO:0000313" key="15">
    <source>
        <dbReference type="Proteomes" id="UP001198182"/>
    </source>
</evidence>
<evidence type="ECO:0000256" key="9">
    <source>
        <dbReference type="RuleBase" id="RU004016"/>
    </source>
</evidence>
<proteinExistence type="inferred from homology"/>
<evidence type="ECO:0000256" key="7">
    <source>
        <dbReference type="PIRSR" id="PIRSR618044-1"/>
    </source>
</evidence>
<evidence type="ECO:0000259" key="13">
    <source>
        <dbReference type="Pfam" id="PF00768"/>
    </source>
</evidence>
<keyword evidence="3" id="KW-0378">Hydrolase</keyword>
<evidence type="ECO:0000256" key="11">
    <source>
        <dbReference type="SAM" id="Phobius"/>
    </source>
</evidence>
<dbReference type="PANTHER" id="PTHR21581">
    <property type="entry name" value="D-ALANYL-D-ALANINE CARBOXYPEPTIDASE"/>
    <property type="match status" value="1"/>
</dbReference>
<evidence type="ECO:0000256" key="5">
    <source>
        <dbReference type="ARBA" id="ARBA00022984"/>
    </source>
</evidence>
<evidence type="ECO:0000256" key="1">
    <source>
        <dbReference type="ARBA" id="ARBA00007164"/>
    </source>
</evidence>
<dbReference type="Proteomes" id="UP001198182">
    <property type="component" value="Unassembled WGS sequence"/>
</dbReference>
<dbReference type="AlphaFoldDB" id="A0AAE3JEZ4"/>
<dbReference type="InterPro" id="IPR001967">
    <property type="entry name" value="Peptidase_S11_N"/>
</dbReference>
<gene>
    <name evidence="14" type="ORF">LKD81_07025</name>
</gene>
<dbReference type="GO" id="GO:0006508">
    <property type="term" value="P:proteolysis"/>
    <property type="evidence" value="ECO:0007669"/>
    <property type="project" value="InterPro"/>
</dbReference>
<dbReference type="EMBL" id="JAJEQR010000016">
    <property type="protein sequence ID" value="MCC2230753.1"/>
    <property type="molecule type" value="Genomic_DNA"/>
</dbReference>
<feature type="compositionally biased region" description="Basic and acidic residues" evidence="10">
    <location>
        <begin position="490"/>
        <end position="500"/>
    </location>
</feature>
<evidence type="ECO:0000256" key="6">
    <source>
        <dbReference type="ARBA" id="ARBA00023316"/>
    </source>
</evidence>
<dbReference type="Gene3D" id="1.20.1070.10">
    <property type="entry name" value="Rhodopsin 7-helix transmembrane proteins"/>
    <property type="match status" value="1"/>
</dbReference>
<keyword evidence="11" id="KW-0472">Membrane</keyword>
<feature type="active site" description="Proton acceptor" evidence="7">
    <location>
        <position position="86"/>
    </location>
</feature>
<organism evidence="14 15">
    <name type="scientific">Hominifimenecus microfluidus</name>
    <dbReference type="NCBI Taxonomy" id="2885348"/>
    <lineage>
        <taxon>Bacteria</taxon>
        <taxon>Bacillati</taxon>
        <taxon>Bacillota</taxon>
        <taxon>Clostridia</taxon>
        <taxon>Lachnospirales</taxon>
        <taxon>Lachnospiraceae</taxon>
        <taxon>Hominifimenecus</taxon>
    </lineage>
</organism>
<keyword evidence="11" id="KW-0812">Transmembrane</keyword>
<dbReference type="Gene3D" id="3.40.710.10">
    <property type="entry name" value="DD-peptidase/beta-lactamase superfamily"/>
    <property type="match status" value="1"/>
</dbReference>
<dbReference type="PANTHER" id="PTHR21581:SF6">
    <property type="entry name" value="TRAFFICKING PROTEIN PARTICLE COMPLEX SUBUNIT 12"/>
    <property type="match status" value="1"/>
</dbReference>
<feature type="binding site" evidence="8">
    <location>
        <position position="255"/>
    </location>
    <ligand>
        <name>substrate</name>
    </ligand>
</feature>
<keyword evidence="2 12" id="KW-0732">Signal</keyword>
<dbReference type="GO" id="GO:0009002">
    <property type="term" value="F:serine-type D-Ala-D-Ala carboxypeptidase activity"/>
    <property type="evidence" value="ECO:0007669"/>
    <property type="project" value="InterPro"/>
</dbReference>
<dbReference type="InterPro" id="IPR012338">
    <property type="entry name" value="Beta-lactam/transpept-like"/>
</dbReference>
<feature type="chain" id="PRO_5041907000" evidence="12">
    <location>
        <begin position="31"/>
        <end position="500"/>
    </location>
</feature>
<dbReference type="GO" id="GO:0008360">
    <property type="term" value="P:regulation of cell shape"/>
    <property type="evidence" value="ECO:0007669"/>
    <property type="project" value="UniProtKB-KW"/>
</dbReference>
<evidence type="ECO:0000256" key="10">
    <source>
        <dbReference type="SAM" id="MobiDB-lite"/>
    </source>
</evidence>
<evidence type="ECO:0000256" key="4">
    <source>
        <dbReference type="ARBA" id="ARBA00022960"/>
    </source>
</evidence>
<keyword evidence="14" id="KW-0645">Protease</keyword>
<comment type="caution">
    <text evidence="14">The sequence shown here is derived from an EMBL/GenBank/DDBJ whole genome shotgun (WGS) entry which is preliminary data.</text>
</comment>
<feature type="transmembrane region" description="Helical" evidence="11">
    <location>
        <begin position="450"/>
        <end position="475"/>
    </location>
</feature>
<keyword evidence="6" id="KW-0961">Cell wall biogenesis/degradation</keyword>
<evidence type="ECO:0000313" key="14">
    <source>
        <dbReference type="EMBL" id="MCC2230753.1"/>
    </source>
</evidence>
<name>A0AAE3JEZ4_9FIRM</name>
<feature type="domain" description="Peptidase S11 D-alanyl-D-alanine carboxypeptidase A N-terminal" evidence="13">
    <location>
        <begin position="50"/>
        <end position="285"/>
    </location>
</feature>
<dbReference type="RefSeq" id="WP_308453391.1">
    <property type="nucleotide sequence ID" value="NZ_JAJEQR010000016.1"/>
</dbReference>
<feature type="active site" description="Acyl-ester intermediate" evidence="7">
    <location>
        <position position="83"/>
    </location>
</feature>
<feature type="active site" evidence="7">
    <location>
        <position position="142"/>
    </location>
</feature>
<evidence type="ECO:0000256" key="8">
    <source>
        <dbReference type="PIRSR" id="PIRSR618044-2"/>
    </source>
</evidence>
<feature type="signal peptide" evidence="12">
    <location>
        <begin position="1"/>
        <end position="30"/>
    </location>
</feature>
<dbReference type="SUPFAM" id="SSF56601">
    <property type="entry name" value="beta-lactamase/transpeptidase-like"/>
    <property type="match status" value="1"/>
</dbReference>
<keyword evidence="15" id="KW-1185">Reference proteome</keyword>
<protein>
    <submittedName>
        <fullName evidence="14">D-alanyl-D-alanine carboxypeptidase</fullName>
    </submittedName>
</protein>
<evidence type="ECO:0000256" key="2">
    <source>
        <dbReference type="ARBA" id="ARBA00022729"/>
    </source>
</evidence>
<dbReference type="Pfam" id="PF00768">
    <property type="entry name" value="Peptidase_S11"/>
    <property type="match status" value="1"/>
</dbReference>
<dbReference type="GO" id="GO:0071555">
    <property type="term" value="P:cell wall organization"/>
    <property type="evidence" value="ECO:0007669"/>
    <property type="project" value="UniProtKB-KW"/>
</dbReference>
<feature type="region of interest" description="Disordered" evidence="10">
    <location>
        <begin position="481"/>
        <end position="500"/>
    </location>
</feature>
<evidence type="ECO:0000256" key="12">
    <source>
        <dbReference type="SAM" id="SignalP"/>
    </source>
</evidence>
<keyword evidence="11" id="KW-1133">Transmembrane helix</keyword>
<keyword evidence="4" id="KW-0133">Cell shape</keyword>
<sequence length="500" mass="54813">MRKNRRKHAGIWMAWLLVMAIVLSPGSAYAVGGAGVSENDIRAEEENWPDGPEIVGQSAFLLEANSGMVLYTKNENETRYPASITKIVTSLVVLEHCDNLQEDVTFSHAAVTDIEDGGHHWDYKEGEILTVEQCLYAFLLESVNECGYALAEHVAGSVSAFADMMNEKAAEVGCTNTHFNNPHGLNDESHTTTAHDMGLLFWAALQNEDFYRIDSATSYTIPAAEGRTAGHQLTMHHKMMLSGSEYYYDGVKAGKTGYTSVAKNTLLTYAERDGMQLVCVVMKSDGGGVIYNDTKKLLDYGFDNFRMKDLTAVSQNFCNGLNAGYPMPLIVDGSSAIVLPKDISEVTMKFVAADNSDAEGTVGRVQFCSGGTVLTSQPVRLMRAEEASLTAPVVSESELAASEAASASDSDSAVTSESETAAVSDSESQPETTAGRMTVTTDAKNSGHGILFWILIVLMVLLVLVATYWFIIQAVKRHRRKMRRRRRQQRARERSGRDYR</sequence>
<reference evidence="14" key="1">
    <citation type="submission" date="2021-10" db="EMBL/GenBank/DDBJ databases">
        <title>Anaerobic single-cell dispensing facilitates the cultivation of human gut bacteria.</title>
        <authorList>
            <person name="Afrizal A."/>
        </authorList>
    </citation>
    <scope>NUCLEOTIDE SEQUENCE</scope>
    <source>
        <strain evidence="14">CLA-AA-H215</strain>
    </source>
</reference>
<feature type="compositionally biased region" description="Low complexity" evidence="10">
    <location>
        <begin position="400"/>
        <end position="424"/>
    </location>
</feature>
<dbReference type="InterPro" id="IPR018044">
    <property type="entry name" value="Peptidase_S11"/>
</dbReference>
<keyword evidence="14" id="KW-0121">Carboxypeptidase</keyword>
<feature type="region of interest" description="Disordered" evidence="10">
    <location>
        <begin position="400"/>
        <end position="437"/>
    </location>
</feature>
<dbReference type="GO" id="GO:0009252">
    <property type="term" value="P:peptidoglycan biosynthetic process"/>
    <property type="evidence" value="ECO:0007669"/>
    <property type="project" value="UniProtKB-KW"/>
</dbReference>
<evidence type="ECO:0000256" key="3">
    <source>
        <dbReference type="ARBA" id="ARBA00022801"/>
    </source>
</evidence>
<dbReference type="PRINTS" id="PR00725">
    <property type="entry name" value="DADACBPTASE1"/>
</dbReference>
<comment type="similarity">
    <text evidence="1 9">Belongs to the peptidase S11 family.</text>
</comment>
<keyword evidence="5" id="KW-0573">Peptidoglycan synthesis</keyword>